<name>A0A8S5QEM0_9CAUD</name>
<dbReference type="EMBL" id="BK015645">
    <property type="protein sequence ID" value="DAE17734.1"/>
    <property type="molecule type" value="Genomic_DNA"/>
</dbReference>
<organism evidence="1">
    <name type="scientific">Myoviridae sp. ctn8H20</name>
    <dbReference type="NCBI Taxonomy" id="2825169"/>
    <lineage>
        <taxon>Viruses</taxon>
        <taxon>Duplodnaviria</taxon>
        <taxon>Heunggongvirae</taxon>
        <taxon>Uroviricota</taxon>
        <taxon>Caudoviricetes</taxon>
    </lineage>
</organism>
<protein>
    <submittedName>
        <fullName evidence="1">Uncharacterized protein</fullName>
    </submittedName>
</protein>
<sequence length="94" mass="10758">MNQSELNMKKVKDTQKELETLFADVFYVIESESFRISSPLLEDYTPVEGETLKTVYQVMTPEGNIFEIDSNTVEEGTAAIIIDPISKKEYQVIF</sequence>
<accession>A0A8S5QEM0</accession>
<evidence type="ECO:0000313" key="1">
    <source>
        <dbReference type="EMBL" id="DAE17734.1"/>
    </source>
</evidence>
<proteinExistence type="predicted"/>
<reference evidence="1" key="1">
    <citation type="journal article" date="2021" name="Proc. Natl. Acad. Sci. U.S.A.">
        <title>A Catalog of Tens of Thousands of Viruses from Human Metagenomes Reveals Hidden Associations with Chronic Diseases.</title>
        <authorList>
            <person name="Tisza M.J."/>
            <person name="Buck C.B."/>
        </authorList>
    </citation>
    <scope>NUCLEOTIDE SEQUENCE</scope>
    <source>
        <strain evidence="1">Ctn8H20</strain>
    </source>
</reference>